<dbReference type="GO" id="GO:0008046">
    <property type="term" value="F:axon guidance receptor activity"/>
    <property type="evidence" value="ECO:0007669"/>
    <property type="project" value="TreeGrafter"/>
</dbReference>
<keyword evidence="2" id="KW-1015">Disulfide bond</keyword>
<dbReference type="InterPro" id="IPR036179">
    <property type="entry name" value="Ig-like_dom_sf"/>
</dbReference>
<dbReference type="InterPro" id="IPR003598">
    <property type="entry name" value="Ig_sub2"/>
</dbReference>
<dbReference type="GO" id="GO:0007156">
    <property type="term" value="P:homophilic cell adhesion via plasma membrane adhesion molecules"/>
    <property type="evidence" value="ECO:0007669"/>
    <property type="project" value="TreeGrafter"/>
</dbReference>
<feature type="domain" description="Ig-like" evidence="4">
    <location>
        <begin position="1"/>
        <end position="82"/>
    </location>
</feature>
<reference evidence="5" key="1">
    <citation type="submission" date="2021-04" db="EMBL/GenBank/DDBJ databases">
        <authorList>
            <person name="Chebbi M.A.C M."/>
        </authorList>
    </citation>
    <scope>NUCLEOTIDE SEQUENCE</scope>
</reference>
<keyword evidence="1" id="KW-0732">Signal</keyword>
<dbReference type="Gene3D" id="2.60.40.10">
    <property type="entry name" value="Immunoglobulins"/>
    <property type="match status" value="3"/>
</dbReference>
<comment type="caution">
    <text evidence="5">The sequence shown here is derived from an EMBL/GenBank/DDBJ whole genome shotgun (WGS) entry which is preliminary data.</text>
</comment>
<organism evidence="5 6">
    <name type="scientific">Cotesia congregata</name>
    <name type="common">Parasitoid wasp</name>
    <name type="synonym">Apanteles congregatus</name>
    <dbReference type="NCBI Taxonomy" id="51543"/>
    <lineage>
        <taxon>Eukaryota</taxon>
        <taxon>Metazoa</taxon>
        <taxon>Ecdysozoa</taxon>
        <taxon>Arthropoda</taxon>
        <taxon>Hexapoda</taxon>
        <taxon>Insecta</taxon>
        <taxon>Pterygota</taxon>
        <taxon>Neoptera</taxon>
        <taxon>Endopterygota</taxon>
        <taxon>Hymenoptera</taxon>
        <taxon>Apocrita</taxon>
        <taxon>Ichneumonoidea</taxon>
        <taxon>Braconidae</taxon>
        <taxon>Microgastrinae</taxon>
        <taxon>Cotesia</taxon>
    </lineage>
</organism>
<protein>
    <recommendedName>
        <fullName evidence="4">Ig-like domain-containing protein</fullName>
    </recommendedName>
</protein>
<dbReference type="PROSITE" id="PS50835">
    <property type="entry name" value="IG_LIKE"/>
    <property type="match status" value="3"/>
</dbReference>
<dbReference type="SMART" id="SM00409">
    <property type="entry name" value="IG"/>
    <property type="match status" value="3"/>
</dbReference>
<dbReference type="OrthoDB" id="8825892at2759"/>
<dbReference type="InterPro" id="IPR050958">
    <property type="entry name" value="Cell_Adh-Cytoskel_Orgn"/>
</dbReference>
<dbReference type="Pfam" id="PF13927">
    <property type="entry name" value="Ig_3"/>
    <property type="match status" value="2"/>
</dbReference>
<dbReference type="EMBL" id="CAJNRD030001117">
    <property type="protein sequence ID" value="CAG5078970.1"/>
    <property type="molecule type" value="Genomic_DNA"/>
</dbReference>
<evidence type="ECO:0000313" key="5">
    <source>
        <dbReference type="EMBL" id="CAG5078970.1"/>
    </source>
</evidence>
<evidence type="ECO:0000259" key="4">
    <source>
        <dbReference type="PROSITE" id="PS50835"/>
    </source>
</evidence>
<dbReference type="GO" id="GO:0043025">
    <property type="term" value="C:neuronal cell body"/>
    <property type="evidence" value="ECO:0007669"/>
    <property type="project" value="TreeGrafter"/>
</dbReference>
<evidence type="ECO:0000256" key="1">
    <source>
        <dbReference type="ARBA" id="ARBA00022729"/>
    </source>
</evidence>
<gene>
    <name evidence="5" type="ORF">HICCMSTLAB_LOCUS2892</name>
</gene>
<accession>A0A8J2H6J3</accession>
<dbReference type="InterPro" id="IPR007110">
    <property type="entry name" value="Ig-like_dom"/>
</dbReference>
<dbReference type="InterPro" id="IPR003599">
    <property type="entry name" value="Ig_sub"/>
</dbReference>
<dbReference type="GO" id="GO:0005886">
    <property type="term" value="C:plasma membrane"/>
    <property type="evidence" value="ECO:0007669"/>
    <property type="project" value="TreeGrafter"/>
</dbReference>
<dbReference type="GO" id="GO:0050808">
    <property type="term" value="P:synapse organization"/>
    <property type="evidence" value="ECO:0007669"/>
    <property type="project" value="TreeGrafter"/>
</dbReference>
<dbReference type="PANTHER" id="PTHR45080">
    <property type="entry name" value="CONTACTIN 5"/>
    <property type="match status" value="1"/>
</dbReference>
<dbReference type="InterPro" id="IPR013783">
    <property type="entry name" value="Ig-like_fold"/>
</dbReference>
<evidence type="ECO:0000256" key="3">
    <source>
        <dbReference type="ARBA" id="ARBA00023319"/>
    </source>
</evidence>
<evidence type="ECO:0000256" key="2">
    <source>
        <dbReference type="ARBA" id="ARBA00023157"/>
    </source>
</evidence>
<proteinExistence type="predicted"/>
<dbReference type="Proteomes" id="UP000786811">
    <property type="component" value="Unassembled WGS sequence"/>
</dbReference>
<keyword evidence="3" id="KW-0393">Immunoglobulin domain</keyword>
<feature type="non-terminal residue" evidence="5">
    <location>
        <position position="357"/>
    </location>
</feature>
<dbReference type="PANTHER" id="PTHR45080:SF8">
    <property type="entry name" value="IG-LIKE DOMAIN-CONTAINING PROTEIN"/>
    <property type="match status" value="1"/>
</dbReference>
<evidence type="ECO:0000313" key="6">
    <source>
        <dbReference type="Proteomes" id="UP000786811"/>
    </source>
</evidence>
<dbReference type="SUPFAM" id="SSF48726">
    <property type="entry name" value="Immunoglobulin"/>
    <property type="match status" value="3"/>
</dbReference>
<sequence length="357" mass="39987">MDCSVSLGYYNNLFLAWLTPQTTNHMSRNFNVIPSYSQDVDSGIRYASHQLTIENVTAEDFGDYECRYFKYASIETAKVTLTPHERKHLEISMSVPNARPKIEGLKKQSSYSLNEEAKFHCQARGNPVPNITWKYWDERLNLVPIEFNQITETGPKIGEVSSTVNVKINKAGSIRCTADNIHGKDILREKIVIKKPTTDFKNFDFDETLEKKPGFLQIDTEDSDSGSKNPDVKDIASGIESMNPIKPNNIDLYMLGTVNQEIITTKGSTVAMHCSASIEKFPNGIKWFNNTNLLATDGRITISDTKASQSHSSQLTIADVAKWDEGDYSCEGRMDDGFTVGNFYRLQVNASAVFSAS</sequence>
<dbReference type="GO" id="GO:0030424">
    <property type="term" value="C:axon"/>
    <property type="evidence" value="ECO:0007669"/>
    <property type="project" value="TreeGrafter"/>
</dbReference>
<name>A0A8J2H6J3_COTCN</name>
<feature type="domain" description="Ig-like" evidence="4">
    <location>
        <begin position="100"/>
        <end position="194"/>
    </location>
</feature>
<dbReference type="SMART" id="SM00408">
    <property type="entry name" value="IGc2"/>
    <property type="match status" value="2"/>
</dbReference>
<keyword evidence="6" id="KW-1185">Reference proteome</keyword>
<dbReference type="AlphaFoldDB" id="A0A8J2H6J3"/>
<feature type="domain" description="Ig-like" evidence="4">
    <location>
        <begin position="247"/>
        <end position="330"/>
    </location>
</feature>